<feature type="transmembrane region" description="Helical" evidence="7">
    <location>
        <begin position="28"/>
        <end position="51"/>
    </location>
</feature>
<comment type="subcellular location">
    <subcellularLocation>
        <location evidence="1">Cell membrane</location>
        <topology evidence="1">Multi-pass membrane protein</topology>
    </subcellularLocation>
</comment>
<accession>A0A9D9I1L2</accession>
<keyword evidence="5 7" id="KW-1133">Transmembrane helix</keyword>
<keyword evidence="2" id="KW-1003">Cell membrane</keyword>
<dbReference type="Proteomes" id="UP000823618">
    <property type="component" value="Unassembled WGS sequence"/>
</dbReference>
<reference evidence="9" key="2">
    <citation type="journal article" date="2021" name="PeerJ">
        <title>Extensive microbial diversity within the chicken gut microbiome revealed by metagenomics and culture.</title>
        <authorList>
            <person name="Gilroy R."/>
            <person name="Ravi A."/>
            <person name="Getino M."/>
            <person name="Pursley I."/>
            <person name="Horton D.L."/>
            <person name="Alikhan N.F."/>
            <person name="Baker D."/>
            <person name="Gharbi K."/>
            <person name="Hall N."/>
            <person name="Watson M."/>
            <person name="Adriaenssens E.M."/>
            <person name="Foster-Nyarko E."/>
            <person name="Jarju S."/>
            <person name="Secka A."/>
            <person name="Antonio M."/>
            <person name="Oren A."/>
            <person name="Chaudhuri R.R."/>
            <person name="La Ragione R."/>
            <person name="Hildebrand F."/>
            <person name="Pallen M.J."/>
        </authorList>
    </citation>
    <scope>NUCLEOTIDE SEQUENCE</scope>
    <source>
        <strain evidence="9">E3-2379</strain>
    </source>
</reference>
<feature type="transmembrane region" description="Helical" evidence="7">
    <location>
        <begin position="58"/>
        <end position="77"/>
    </location>
</feature>
<name>A0A9D9I1L2_9FIRM</name>
<dbReference type="EMBL" id="JADIML010000298">
    <property type="protein sequence ID" value="MBO8464324.1"/>
    <property type="molecule type" value="Genomic_DNA"/>
</dbReference>
<evidence type="ECO:0000256" key="4">
    <source>
        <dbReference type="ARBA" id="ARBA00022801"/>
    </source>
</evidence>
<keyword evidence="4" id="KW-0378">Hydrolase</keyword>
<evidence type="ECO:0000313" key="10">
    <source>
        <dbReference type="Proteomes" id="UP000823618"/>
    </source>
</evidence>
<organism evidence="9 10">
    <name type="scientific">Candidatus Scybalomonas excrementavium</name>
    <dbReference type="NCBI Taxonomy" id="2840943"/>
    <lineage>
        <taxon>Bacteria</taxon>
        <taxon>Bacillati</taxon>
        <taxon>Bacillota</taxon>
        <taxon>Clostridia</taxon>
        <taxon>Lachnospirales</taxon>
        <taxon>Lachnospiraceae</taxon>
        <taxon>Lachnospiraceae incertae sedis</taxon>
        <taxon>Candidatus Scybalomonas</taxon>
    </lineage>
</organism>
<dbReference type="PANTHER" id="PTHR14969">
    <property type="entry name" value="SPHINGOSINE-1-PHOSPHATE PHOSPHOHYDROLASE"/>
    <property type="match status" value="1"/>
</dbReference>
<sequence>MLSFIQHFDEFTLLWIQENIRTSWLTPIMQLCSLLLNKGLLSILTCIILLFFKKTRSIGYLSSLSLAICSTLTNLLLKPYFARTRPYHLLNTLVTLTHQPRDYSFPSGHTTAAFAVASILFFCCPKQYGIPALIFAILVGFSRIYLGVHFPTDVIAGAFLGLFVGYWLSKTLGRKSYISKS</sequence>
<keyword evidence="6 7" id="KW-0472">Membrane</keyword>
<evidence type="ECO:0000256" key="2">
    <source>
        <dbReference type="ARBA" id="ARBA00022475"/>
    </source>
</evidence>
<dbReference type="AlphaFoldDB" id="A0A9D9I1L2"/>
<evidence type="ECO:0000313" key="9">
    <source>
        <dbReference type="EMBL" id="MBO8464324.1"/>
    </source>
</evidence>
<dbReference type="PANTHER" id="PTHR14969:SF62">
    <property type="entry name" value="DECAPRENYLPHOSPHORYL-5-PHOSPHORIBOSE PHOSPHATASE RV3807C-RELATED"/>
    <property type="match status" value="1"/>
</dbReference>
<evidence type="ECO:0000256" key="5">
    <source>
        <dbReference type="ARBA" id="ARBA00022989"/>
    </source>
</evidence>
<feature type="transmembrane region" description="Helical" evidence="7">
    <location>
        <begin position="154"/>
        <end position="173"/>
    </location>
</feature>
<dbReference type="GO" id="GO:0005886">
    <property type="term" value="C:plasma membrane"/>
    <property type="evidence" value="ECO:0007669"/>
    <property type="project" value="UniProtKB-SubCell"/>
</dbReference>
<evidence type="ECO:0000256" key="1">
    <source>
        <dbReference type="ARBA" id="ARBA00004651"/>
    </source>
</evidence>
<dbReference type="Pfam" id="PF01569">
    <property type="entry name" value="PAP2"/>
    <property type="match status" value="1"/>
</dbReference>
<gene>
    <name evidence="9" type="ORF">IAC13_10375</name>
</gene>
<keyword evidence="3 7" id="KW-0812">Transmembrane</keyword>
<comment type="caution">
    <text evidence="9">The sequence shown here is derived from an EMBL/GenBank/DDBJ whole genome shotgun (WGS) entry which is preliminary data.</text>
</comment>
<reference evidence="9" key="1">
    <citation type="submission" date="2020-10" db="EMBL/GenBank/DDBJ databases">
        <authorList>
            <person name="Gilroy R."/>
        </authorList>
    </citation>
    <scope>NUCLEOTIDE SEQUENCE</scope>
    <source>
        <strain evidence="9">E3-2379</strain>
    </source>
</reference>
<dbReference type="GO" id="GO:0016787">
    <property type="term" value="F:hydrolase activity"/>
    <property type="evidence" value="ECO:0007669"/>
    <property type="project" value="UniProtKB-KW"/>
</dbReference>
<feature type="domain" description="Phosphatidic acid phosphatase type 2/haloperoxidase" evidence="8">
    <location>
        <begin position="58"/>
        <end position="169"/>
    </location>
</feature>
<dbReference type="SUPFAM" id="SSF48317">
    <property type="entry name" value="Acid phosphatase/Vanadium-dependent haloperoxidase"/>
    <property type="match status" value="1"/>
</dbReference>
<dbReference type="InterPro" id="IPR036938">
    <property type="entry name" value="PAP2/HPO_sf"/>
</dbReference>
<dbReference type="InterPro" id="IPR000326">
    <property type="entry name" value="PAP2/HPO"/>
</dbReference>
<dbReference type="SMART" id="SM00014">
    <property type="entry name" value="acidPPc"/>
    <property type="match status" value="1"/>
</dbReference>
<evidence type="ECO:0000256" key="7">
    <source>
        <dbReference type="SAM" id="Phobius"/>
    </source>
</evidence>
<proteinExistence type="predicted"/>
<evidence type="ECO:0000256" key="6">
    <source>
        <dbReference type="ARBA" id="ARBA00023136"/>
    </source>
</evidence>
<protein>
    <submittedName>
        <fullName evidence="9">Phosphatase PAP2 family protein</fullName>
    </submittedName>
</protein>
<dbReference type="Gene3D" id="1.20.144.10">
    <property type="entry name" value="Phosphatidic acid phosphatase type 2/haloperoxidase"/>
    <property type="match status" value="1"/>
</dbReference>
<evidence type="ECO:0000259" key="8">
    <source>
        <dbReference type="SMART" id="SM00014"/>
    </source>
</evidence>
<evidence type="ECO:0000256" key="3">
    <source>
        <dbReference type="ARBA" id="ARBA00022692"/>
    </source>
</evidence>